<reference evidence="1 2" key="1">
    <citation type="journal article" date="2019" name="Int. J. Syst. Evol. Microbiol.">
        <title>The Global Catalogue of Microorganisms (GCM) 10K type strain sequencing project: providing services to taxonomists for standard genome sequencing and annotation.</title>
        <authorList>
            <consortium name="The Broad Institute Genomics Platform"/>
            <consortium name="The Broad Institute Genome Sequencing Center for Infectious Disease"/>
            <person name="Wu L."/>
            <person name="Ma J."/>
        </authorList>
    </citation>
    <scope>NUCLEOTIDE SEQUENCE [LARGE SCALE GENOMIC DNA]</scope>
    <source>
        <strain evidence="1 2">JCM 14545</strain>
    </source>
</reference>
<accession>A0ABN2S250</accession>
<dbReference type="Gene3D" id="2.40.30.100">
    <property type="entry name" value="AF2212/PG0164-like"/>
    <property type="match status" value="1"/>
</dbReference>
<dbReference type="RefSeq" id="WP_344427431.1">
    <property type="nucleotide sequence ID" value="NZ_BAAANN010000031.1"/>
</dbReference>
<evidence type="ECO:0008006" key="3">
    <source>
        <dbReference type="Google" id="ProtNLM"/>
    </source>
</evidence>
<evidence type="ECO:0000313" key="2">
    <source>
        <dbReference type="Proteomes" id="UP001501116"/>
    </source>
</evidence>
<organism evidence="1 2">
    <name type="scientific">Amycolatopsis minnesotensis</name>
    <dbReference type="NCBI Taxonomy" id="337894"/>
    <lineage>
        <taxon>Bacteria</taxon>
        <taxon>Bacillati</taxon>
        <taxon>Actinomycetota</taxon>
        <taxon>Actinomycetes</taxon>
        <taxon>Pseudonocardiales</taxon>
        <taxon>Pseudonocardiaceae</taxon>
        <taxon>Amycolatopsis</taxon>
    </lineage>
</organism>
<comment type="caution">
    <text evidence="1">The sequence shown here is derived from an EMBL/GenBank/DDBJ whole genome shotgun (WGS) entry which is preliminary data.</text>
</comment>
<sequence>MSEQITFEAATITTDRGHVRLPLPFDPRTVWGRRKRHYVTGRIAGSPFSGSIGFQGGSAFLVLSKDFRARAGLQPGQPVRAELTECAKP</sequence>
<protein>
    <recommendedName>
        <fullName evidence="3">DUF1905 domain-containing protein</fullName>
    </recommendedName>
</protein>
<dbReference type="SUPFAM" id="SSF141694">
    <property type="entry name" value="AF2212/PG0164-like"/>
    <property type="match status" value="1"/>
</dbReference>
<dbReference type="InterPro" id="IPR037079">
    <property type="entry name" value="AF2212/PG0164-like_sf"/>
</dbReference>
<dbReference type="Pfam" id="PF08922">
    <property type="entry name" value="DUF1905"/>
    <property type="match status" value="1"/>
</dbReference>
<dbReference type="EMBL" id="BAAANN010000031">
    <property type="protein sequence ID" value="GAA1978976.1"/>
    <property type="molecule type" value="Genomic_DNA"/>
</dbReference>
<dbReference type="Proteomes" id="UP001501116">
    <property type="component" value="Unassembled WGS sequence"/>
</dbReference>
<name>A0ABN2S250_9PSEU</name>
<gene>
    <name evidence="1" type="ORF">GCM10009754_63980</name>
</gene>
<keyword evidence="2" id="KW-1185">Reference proteome</keyword>
<evidence type="ECO:0000313" key="1">
    <source>
        <dbReference type="EMBL" id="GAA1978976.1"/>
    </source>
</evidence>
<dbReference type="InterPro" id="IPR015018">
    <property type="entry name" value="DUF1905"/>
</dbReference>
<proteinExistence type="predicted"/>